<dbReference type="Proteomes" id="UP000182498">
    <property type="component" value="Unassembled WGS sequence"/>
</dbReference>
<dbReference type="AlphaFoldDB" id="A0A110BFF0"/>
<name>A0A110BFF0_9CORY</name>
<dbReference type="RefSeq" id="WP_014011126.1">
    <property type="nucleotide sequence ID" value="NZ_JAKDYF010000315.1"/>
</dbReference>
<reference evidence="2" key="1">
    <citation type="submission" date="2015-11" db="EMBL/GenBank/DDBJ databases">
        <authorList>
            <person name="Dugat-Bony E."/>
        </authorList>
    </citation>
    <scope>NUCLEOTIDE SEQUENCE [LARGE SCALE GENOMIC DNA]</scope>
    <source>
        <strain evidence="2">Mu292</strain>
    </source>
</reference>
<dbReference type="OrthoDB" id="9989535at2"/>
<sequence>MYDNRYTGDFPSVEEHNMATLAGILPGRMESIDDEHRGMSLSVAAVWILSDGILRVVLRVKDEDEQGGALLGYEVLARQMLASFPSTTEEDLAGLFVWEYLAGDDVRGHAGSAEPGKIHWVESVIDIPRPRTLEQVAQISGAWTSLPN</sequence>
<proteinExistence type="predicted"/>
<keyword evidence="2" id="KW-1185">Reference proteome</keyword>
<organism evidence="1 2">
    <name type="scientific">Corynebacterium variabile</name>
    <dbReference type="NCBI Taxonomy" id="1727"/>
    <lineage>
        <taxon>Bacteria</taxon>
        <taxon>Bacillati</taxon>
        <taxon>Actinomycetota</taxon>
        <taxon>Actinomycetes</taxon>
        <taxon>Mycobacteriales</taxon>
        <taxon>Corynebacteriaceae</taxon>
        <taxon>Corynebacterium</taxon>
    </lineage>
</organism>
<evidence type="ECO:0000313" key="1">
    <source>
        <dbReference type="EMBL" id="CUU67620.1"/>
    </source>
</evidence>
<dbReference type="EMBL" id="FAUH01000052">
    <property type="protein sequence ID" value="CUU67620.1"/>
    <property type="molecule type" value="Genomic_DNA"/>
</dbReference>
<protein>
    <submittedName>
        <fullName evidence="1">Uncharacterized protein</fullName>
    </submittedName>
</protein>
<gene>
    <name evidence="1" type="ORF">CVAR292_02987</name>
</gene>
<evidence type="ECO:0000313" key="2">
    <source>
        <dbReference type="Proteomes" id="UP000182498"/>
    </source>
</evidence>
<accession>A0A110BFF0</accession>